<evidence type="ECO:0000256" key="1">
    <source>
        <dbReference type="SAM" id="SignalP"/>
    </source>
</evidence>
<feature type="signal peptide" evidence="1">
    <location>
        <begin position="1"/>
        <end position="26"/>
    </location>
</feature>
<accession>A0A6N2BG53</accession>
<reference evidence="2" key="1">
    <citation type="submission" date="2019-05" db="EMBL/GenBank/DDBJ databases">
        <title>The de novo reference genome and transcriptome assemblies of the wild tomato species Solanum chilense.</title>
        <authorList>
            <person name="Stam R."/>
            <person name="Nosenko T."/>
            <person name="Hoerger A.C."/>
            <person name="Stephan W."/>
            <person name="Seidel M.A."/>
            <person name="Kuhn J.M.M."/>
            <person name="Haberer G."/>
            <person name="Tellier A."/>
        </authorList>
    </citation>
    <scope>NUCLEOTIDE SEQUENCE</scope>
    <source>
        <tissue evidence="2">Mature leaves</tissue>
    </source>
</reference>
<name>A0A6N2BG53_SOLCI</name>
<evidence type="ECO:0000313" key="2">
    <source>
        <dbReference type="EMBL" id="TMW93745.1"/>
    </source>
</evidence>
<dbReference type="EMBL" id="RXGB01002848">
    <property type="protein sequence ID" value="TMW93745.1"/>
    <property type="molecule type" value="Genomic_DNA"/>
</dbReference>
<dbReference type="AlphaFoldDB" id="A0A6N2BG53"/>
<sequence>KKMVQKVGLYLLLLFIFATLISTASTSRILKESIDEISIYDLTAQIDESDVEVARRMDMADYHYRPTKGRPKPKHN</sequence>
<organism evidence="2">
    <name type="scientific">Solanum chilense</name>
    <name type="common">Tomato</name>
    <name type="synonym">Lycopersicon chilense</name>
    <dbReference type="NCBI Taxonomy" id="4083"/>
    <lineage>
        <taxon>Eukaryota</taxon>
        <taxon>Viridiplantae</taxon>
        <taxon>Streptophyta</taxon>
        <taxon>Embryophyta</taxon>
        <taxon>Tracheophyta</taxon>
        <taxon>Spermatophyta</taxon>
        <taxon>Magnoliopsida</taxon>
        <taxon>eudicotyledons</taxon>
        <taxon>Gunneridae</taxon>
        <taxon>Pentapetalae</taxon>
        <taxon>asterids</taxon>
        <taxon>lamiids</taxon>
        <taxon>Solanales</taxon>
        <taxon>Solanaceae</taxon>
        <taxon>Solanoideae</taxon>
        <taxon>Solaneae</taxon>
        <taxon>Solanum</taxon>
        <taxon>Solanum subgen. Lycopersicon</taxon>
    </lineage>
</organism>
<gene>
    <name evidence="2" type="ORF">EJD97_011218</name>
</gene>
<protein>
    <submittedName>
        <fullName evidence="2">Uncharacterized protein</fullName>
    </submittedName>
</protein>
<feature type="non-terminal residue" evidence="2">
    <location>
        <position position="1"/>
    </location>
</feature>
<feature type="chain" id="PRO_5027036104" evidence="1">
    <location>
        <begin position="27"/>
        <end position="76"/>
    </location>
</feature>
<proteinExistence type="predicted"/>
<keyword evidence="1" id="KW-0732">Signal</keyword>
<comment type="caution">
    <text evidence="2">The sequence shown here is derived from an EMBL/GenBank/DDBJ whole genome shotgun (WGS) entry which is preliminary data.</text>
</comment>